<comment type="pathway">
    <text evidence="1">Glycerolipid metabolism; triacylglycerol biosynthesis.</text>
</comment>
<evidence type="ECO:0000256" key="11">
    <source>
        <dbReference type="SAM" id="MobiDB-lite"/>
    </source>
</evidence>
<evidence type="ECO:0000256" key="2">
    <source>
        <dbReference type="ARBA" id="ARBA00005189"/>
    </source>
</evidence>
<evidence type="ECO:0000256" key="6">
    <source>
        <dbReference type="ARBA" id="ARBA00022679"/>
    </source>
</evidence>
<dbReference type="Gene3D" id="3.30.559.10">
    <property type="entry name" value="Chloramphenicol acetyltransferase-like domain"/>
    <property type="match status" value="1"/>
</dbReference>
<keyword evidence="9" id="KW-0012">Acyltransferase</keyword>
<dbReference type="PANTHER" id="PTHR31650:SF1">
    <property type="entry name" value="WAX ESTER SYNTHASE_DIACYLGLYCEROL ACYLTRANSFERASE 4-RELATED"/>
    <property type="match status" value="1"/>
</dbReference>
<dbReference type="InterPro" id="IPR009721">
    <property type="entry name" value="O-acyltransferase_WSD1_C"/>
</dbReference>
<dbReference type="EC" id="2.3.1.20" evidence="4"/>
<evidence type="ECO:0000256" key="8">
    <source>
        <dbReference type="ARBA" id="ARBA00023098"/>
    </source>
</evidence>
<dbReference type="Pfam" id="PF06974">
    <property type="entry name" value="WS_DGAT_C"/>
    <property type="match status" value="1"/>
</dbReference>
<dbReference type="Proteomes" id="UP000253740">
    <property type="component" value="Unassembled WGS sequence"/>
</dbReference>
<evidence type="ECO:0000256" key="10">
    <source>
        <dbReference type="ARBA" id="ARBA00048109"/>
    </source>
</evidence>
<comment type="catalytic activity">
    <reaction evidence="10">
        <text>an acyl-CoA + a 1,2-diacyl-sn-glycerol = a triacyl-sn-glycerol + CoA</text>
        <dbReference type="Rhea" id="RHEA:10868"/>
        <dbReference type="ChEBI" id="CHEBI:17815"/>
        <dbReference type="ChEBI" id="CHEBI:57287"/>
        <dbReference type="ChEBI" id="CHEBI:58342"/>
        <dbReference type="ChEBI" id="CHEBI:64615"/>
        <dbReference type="EC" id="2.3.1.20"/>
    </reaction>
</comment>
<evidence type="ECO:0000256" key="7">
    <source>
        <dbReference type="ARBA" id="ARBA00022798"/>
    </source>
</evidence>
<keyword evidence="6" id="KW-0808">Transferase</keyword>
<evidence type="ECO:0000256" key="4">
    <source>
        <dbReference type="ARBA" id="ARBA00013244"/>
    </source>
</evidence>
<dbReference type="GO" id="GO:0005886">
    <property type="term" value="C:plasma membrane"/>
    <property type="evidence" value="ECO:0007669"/>
    <property type="project" value="TreeGrafter"/>
</dbReference>
<protein>
    <recommendedName>
        <fullName evidence="4">diacylglycerol O-acyltransferase</fullName>
        <ecNumber evidence="4">2.3.1.20</ecNumber>
    </recommendedName>
</protein>
<dbReference type="AlphaFoldDB" id="A0A0K8QQZ5"/>
<dbReference type="UniPathway" id="UPA00282"/>
<evidence type="ECO:0000259" key="13">
    <source>
        <dbReference type="Pfam" id="PF06974"/>
    </source>
</evidence>
<dbReference type="GO" id="GO:0019432">
    <property type="term" value="P:triglyceride biosynthetic process"/>
    <property type="evidence" value="ECO:0007669"/>
    <property type="project" value="UniProtKB-UniPathway"/>
</dbReference>
<evidence type="ECO:0000259" key="12">
    <source>
        <dbReference type="Pfam" id="PF03007"/>
    </source>
</evidence>
<keyword evidence="5" id="KW-0444">Lipid biosynthesis</keyword>
<evidence type="ECO:0000313" key="15">
    <source>
        <dbReference type="EMBL" id="GAP67295.1"/>
    </source>
</evidence>
<evidence type="ECO:0000256" key="5">
    <source>
        <dbReference type="ARBA" id="ARBA00022516"/>
    </source>
</evidence>
<evidence type="ECO:0000256" key="1">
    <source>
        <dbReference type="ARBA" id="ARBA00004771"/>
    </source>
</evidence>
<reference evidence="14" key="1">
    <citation type="submission" date="2015-03" db="EMBL/GenBank/DDBJ databases">
        <title>Draft genome sequence of Mizugakiibacter sediminis skMP5.</title>
        <authorList>
            <person name="Watanabe T."/>
            <person name="Kojima H."/>
            <person name="Fukui M."/>
        </authorList>
    </citation>
    <scope>NUCLEOTIDE SEQUENCE</scope>
    <source>
        <strain evidence="14">SkMP5</strain>
    </source>
</reference>
<organism evidence="15">
    <name type="scientific">Mizugakiibacter sediminis</name>
    <dbReference type="NCBI Taxonomy" id="1475481"/>
    <lineage>
        <taxon>Bacteria</taxon>
        <taxon>Pseudomonadati</taxon>
        <taxon>Pseudomonadota</taxon>
        <taxon>Gammaproteobacteria</taxon>
        <taxon>Lysobacterales</taxon>
        <taxon>Rhodanobacteraceae</taxon>
        <taxon>Mizugakiibacter</taxon>
    </lineage>
</organism>
<dbReference type="Pfam" id="PF03007">
    <property type="entry name" value="WS_DGAT_cat"/>
    <property type="match status" value="1"/>
</dbReference>
<dbReference type="EMBL" id="DF952378">
    <property type="protein sequence ID" value="GAN44228.1"/>
    <property type="molecule type" value="Genomic_DNA"/>
</dbReference>
<sequence>MFEELQGAREAMAKVDTAWLRMETPTNLMMICGVMVFAGRLDVERFKRMLAERFLAYRRFAQRAVVTATGAYWENDPDFDLDWHVRVAALPGAAGKVELERFVGELASTPLDHSKPAWQFHVVENYREGSALVARLHHCYADGLALVQVLLSLTDTAPEAERRAELARTWLKREPGNVLQRLLEPAQAGLRRAVEFGGQAWDKLTEMLLDPAQAAGLIMEGSDIARELAVALALPDDPPTALKGPLGVVKRVAWAEPLPLEEVKTLGRALGCTVNDVLMACAAGALRAYLHDVGDAVDGLTIRATVPVNLRPLEHARQLGNHFGLVFLELPVGEPNPLRRLERVAASMREIKNSRQAIMAFGVLAALGMAPAALQRPALELFSRKASAVATNVPGPQQPLFLAGCELRELMFWVPQTGTIGLGLSILSYNGRVHFGLIADAKRIADPQAIVQRFGAEFEKLVMIALMEEWGGAITSADAAATLARYGVDAEVLGTSRRSRRKTAAAARVSSARASTARRKAKT</sequence>
<dbReference type="GO" id="GO:0004144">
    <property type="term" value="F:diacylglycerol O-acyltransferase activity"/>
    <property type="evidence" value="ECO:0007669"/>
    <property type="project" value="UniProtKB-EC"/>
</dbReference>
<feature type="domain" description="O-acyltransferase WSD1-like N-terminal" evidence="12">
    <location>
        <begin position="12"/>
        <end position="277"/>
    </location>
</feature>
<dbReference type="InterPro" id="IPR014292">
    <property type="entry name" value="Acyl_transf_WS/DGAT"/>
</dbReference>
<keyword evidence="7" id="KW-0319">Glycerol metabolism</keyword>
<dbReference type="InterPro" id="IPR023213">
    <property type="entry name" value="CAT-like_dom_sf"/>
</dbReference>
<feature type="region of interest" description="Disordered" evidence="11">
    <location>
        <begin position="497"/>
        <end position="523"/>
    </location>
</feature>
<dbReference type="RefSeq" id="WP_082306681.1">
    <property type="nucleotide sequence ID" value="NZ_DF970255.1"/>
</dbReference>
<dbReference type="InterPro" id="IPR004255">
    <property type="entry name" value="O-acyltransferase_WSD1_N"/>
</dbReference>
<evidence type="ECO:0000256" key="9">
    <source>
        <dbReference type="ARBA" id="ARBA00023315"/>
    </source>
</evidence>
<accession>A0A0K8QQZ5</accession>
<evidence type="ECO:0000313" key="14">
    <source>
        <dbReference type="EMBL" id="GAN44228.1"/>
    </source>
</evidence>
<dbReference type="HOGENOM" id="CLU_024186_3_1_6"/>
<comment type="similarity">
    <text evidence="3">Belongs to the long-chain O-acyltransferase family.</text>
</comment>
<reference evidence="15" key="2">
    <citation type="submission" date="2015-08" db="EMBL/GenBank/DDBJ databases">
        <title>Complete DNA Sequence of Pseudomonas syringae pv. actinidiae, the Causal Agent of Kiwifruit Canker Disease.</title>
        <authorList>
            <person name="Rikkerink E.H.A."/>
            <person name="Fineran P.C."/>
        </authorList>
    </citation>
    <scope>NUCLEOTIDE SEQUENCE</scope>
    <source>
        <strain evidence="15">SkMP5</strain>
    </source>
</reference>
<dbReference type="STRING" id="1475481.GCA_000953855_02667"/>
<dbReference type="GO" id="GO:0006071">
    <property type="term" value="P:glycerol metabolic process"/>
    <property type="evidence" value="ECO:0007669"/>
    <property type="project" value="UniProtKB-KW"/>
</dbReference>
<dbReference type="OrthoDB" id="9810950at2"/>
<feature type="compositionally biased region" description="Low complexity" evidence="11">
    <location>
        <begin position="504"/>
        <end position="515"/>
    </location>
</feature>
<evidence type="ECO:0000313" key="16">
    <source>
        <dbReference type="Proteomes" id="UP000253740"/>
    </source>
</evidence>
<dbReference type="NCBIfam" id="TIGR02946">
    <property type="entry name" value="acyl_WS_DGAT"/>
    <property type="match status" value="1"/>
</dbReference>
<proteinExistence type="inferred from homology"/>
<keyword evidence="8" id="KW-0443">Lipid metabolism</keyword>
<dbReference type="EMBL" id="DF970255">
    <property type="protein sequence ID" value="GAP67295.1"/>
    <property type="molecule type" value="Genomic_DNA"/>
</dbReference>
<dbReference type="PANTHER" id="PTHR31650">
    <property type="entry name" value="O-ACYLTRANSFERASE (WSD1-LIKE) FAMILY PROTEIN"/>
    <property type="match status" value="1"/>
</dbReference>
<keyword evidence="16" id="KW-1185">Reference proteome</keyword>
<comment type="pathway">
    <text evidence="2">Lipid metabolism.</text>
</comment>
<dbReference type="SUPFAM" id="SSF52777">
    <property type="entry name" value="CoA-dependent acyltransferases"/>
    <property type="match status" value="2"/>
</dbReference>
<name>A0A0K8QQZ5_9GAMM</name>
<dbReference type="Gene3D" id="3.30.559.30">
    <property type="entry name" value="Nonribosomal peptide synthetase, condensation domain"/>
    <property type="match status" value="1"/>
</dbReference>
<evidence type="ECO:0000256" key="3">
    <source>
        <dbReference type="ARBA" id="ARBA00009587"/>
    </source>
</evidence>
<feature type="domain" description="O-acyltransferase WSD1 C-terminal" evidence="13">
    <location>
        <begin position="320"/>
        <end position="461"/>
    </location>
</feature>
<gene>
    <name evidence="14" type="ORF">MBSD_0752</name>
    <name evidence="15" type="ORF">MBSD_n2616</name>
</gene>
<dbReference type="InterPro" id="IPR045034">
    <property type="entry name" value="O-acyltransferase_WSD1-like"/>
</dbReference>